<dbReference type="InterPro" id="IPR015856">
    <property type="entry name" value="ABC_transpr_CbiO/EcfA_su"/>
</dbReference>
<dbReference type="STRING" id="688269.Theth_1932"/>
<comment type="similarity">
    <text evidence="1">Belongs to the ABC transporter superfamily.</text>
</comment>
<organism evidence="6 7">
    <name type="scientific">Pseudothermotoga thermarum DSM 5069</name>
    <dbReference type="NCBI Taxonomy" id="688269"/>
    <lineage>
        <taxon>Bacteria</taxon>
        <taxon>Thermotogati</taxon>
        <taxon>Thermotogota</taxon>
        <taxon>Thermotogae</taxon>
        <taxon>Thermotogales</taxon>
        <taxon>Thermotogaceae</taxon>
        <taxon>Pseudothermotoga</taxon>
    </lineage>
</organism>
<keyword evidence="2" id="KW-0813">Transport</keyword>
<evidence type="ECO:0000256" key="1">
    <source>
        <dbReference type="ARBA" id="ARBA00005417"/>
    </source>
</evidence>
<evidence type="ECO:0000313" key="6">
    <source>
        <dbReference type="EMBL" id="AEH51973.1"/>
    </source>
</evidence>
<evidence type="ECO:0000256" key="4">
    <source>
        <dbReference type="ARBA" id="ARBA00022840"/>
    </source>
</evidence>
<dbReference type="PROSITE" id="PS50893">
    <property type="entry name" value="ABC_TRANSPORTER_2"/>
    <property type="match status" value="1"/>
</dbReference>
<sequence>MKMLEAIDISFSYGKRLVLKQINLTLREGELVLLTGANGCGKTTLLKLLSGLLPFQEGQILYNKKKVSQKELRDLTGYVFHNPFEQIFNFTVEHEIAFGLENTGVERQRMLKIVDETLEFFKLNSVRFKDPGTLSCGQAQRVAIASIVVLKPKFLFLDEPTAMLDDEGCKQVKDCLKALLEEGIGIVVATHEPAFFSQLVSTVVHMSFNSVDFVGSFDQFKSKGFEDVEI</sequence>
<dbReference type="Pfam" id="PF00005">
    <property type="entry name" value="ABC_tran"/>
    <property type="match status" value="1"/>
</dbReference>
<dbReference type="Gene3D" id="3.40.50.300">
    <property type="entry name" value="P-loop containing nucleotide triphosphate hydrolases"/>
    <property type="match status" value="1"/>
</dbReference>
<reference evidence="6 7" key="1">
    <citation type="submission" date="2010-11" db="EMBL/GenBank/DDBJ databases">
        <title>The complete genome of Thermotoga thermarum DSM 5069.</title>
        <authorList>
            <consortium name="US DOE Joint Genome Institute (JGI-PGF)"/>
            <person name="Lucas S."/>
            <person name="Copeland A."/>
            <person name="Lapidus A."/>
            <person name="Bruce D."/>
            <person name="Goodwin L."/>
            <person name="Pitluck S."/>
            <person name="Kyrpides N."/>
            <person name="Mavromatis K."/>
            <person name="Ivanova N."/>
            <person name="Zeytun A."/>
            <person name="Brettin T."/>
            <person name="Detter J.C."/>
            <person name="Tapia R."/>
            <person name="Han C."/>
            <person name="Land M."/>
            <person name="Hauser L."/>
            <person name="Markowitz V."/>
            <person name="Cheng J.-F."/>
            <person name="Hugenholtz P."/>
            <person name="Woyke T."/>
            <person name="Wu D."/>
            <person name="Spring S."/>
            <person name="Schroeder M."/>
            <person name="Brambilla E."/>
            <person name="Klenk H.-P."/>
            <person name="Eisen J.A."/>
        </authorList>
    </citation>
    <scope>NUCLEOTIDE SEQUENCE [LARGE SCALE GENOMIC DNA]</scope>
    <source>
        <strain evidence="6 7">DSM 5069</strain>
    </source>
</reference>
<dbReference type="InterPro" id="IPR003439">
    <property type="entry name" value="ABC_transporter-like_ATP-bd"/>
</dbReference>
<dbReference type="eggNOG" id="COG1122">
    <property type="taxonomic scope" value="Bacteria"/>
</dbReference>
<name>F7YWJ2_9THEM</name>
<dbReference type="CDD" id="cd03225">
    <property type="entry name" value="ABC_cobalt_CbiO_domain1"/>
    <property type="match status" value="1"/>
</dbReference>
<protein>
    <submittedName>
        <fullName evidence="6">ABC transporter related protein</fullName>
    </submittedName>
</protein>
<dbReference type="GO" id="GO:0016887">
    <property type="term" value="F:ATP hydrolysis activity"/>
    <property type="evidence" value="ECO:0007669"/>
    <property type="project" value="InterPro"/>
</dbReference>
<proteinExistence type="inferred from homology"/>
<dbReference type="InterPro" id="IPR027417">
    <property type="entry name" value="P-loop_NTPase"/>
</dbReference>
<dbReference type="Proteomes" id="UP000006804">
    <property type="component" value="Chromosome"/>
</dbReference>
<dbReference type="PANTHER" id="PTHR43553">
    <property type="entry name" value="HEAVY METAL TRANSPORTER"/>
    <property type="match status" value="1"/>
</dbReference>
<evidence type="ECO:0000259" key="5">
    <source>
        <dbReference type="PROSITE" id="PS50893"/>
    </source>
</evidence>
<dbReference type="GO" id="GO:0043190">
    <property type="term" value="C:ATP-binding cassette (ABC) transporter complex"/>
    <property type="evidence" value="ECO:0007669"/>
    <property type="project" value="TreeGrafter"/>
</dbReference>
<feature type="domain" description="ABC transporter" evidence="5">
    <location>
        <begin position="4"/>
        <end position="230"/>
    </location>
</feature>
<dbReference type="SUPFAM" id="SSF52540">
    <property type="entry name" value="P-loop containing nucleoside triphosphate hydrolases"/>
    <property type="match status" value="1"/>
</dbReference>
<dbReference type="EMBL" id="CP002351">
    <property type="protein sequence ID" value="AEH51973.1"/>
    <property type="molecule type" value="Genomic_DNA"/>
</dbReference>
<dbReference type="InterPro" id="IPR050095">
    <property type="entry name" value="ECF_ABC_transporter_ATP-bd"/>
</dbReference>
<dbReference type="PANTHER" id="PTHR43553:SF24">
    <property type="entry name" value="ENERGY-COUPLING FACTOR TRANSPORTER ATP-BINDING PROTEIN ECFA1"/>
    <property type="match status" value="1"/>
</dbReference>
<dbReference type="SMART" id="SM00382">
    <property type="entry name" value="AAA"/>
    <property type="match status" value="1"/>
</dbReference>
<dbReference type="GO" id="GO:0005524">
    <property type="term" value="F:ATP binding"/>
    <property type="evidence" value="ECO:0007669"/>
    <property type="project" value="UniProtKB-KW"/>
</dbReference>
<dbReference type="PATRIC" id="fig|688269.3.peg.1993"/>
<keyword evidence="4" id="KW-0067">ATP-binding</keyword>
<dbReference type="HOGENOM" id="CLU_000604_1_22_0"/>
<dbReference type="RefSeq" id="WP_013933180.1">
    <property type="nucleotide sequence ID" value="NC_015707.1"/>
</dbReference>
<dbReference type="GO" id="GO:0042626">
    <property type="term" value="F:ATPase-coupled transmembrane transporter activity"/>
    <property type="evidence" value="ECO:0007669"/>
    <property type="project" value="TreeGrafter"/>
</dbReference>
<evidence type="ECO:0000256" key="2">
    <source>
        <dbReference type="ARBA" id="ARBA00022448"/>
    </source>
</evidence>
<dbReference type="AlphaFoldDB" id="F7YWJ2"/>
<evidence type="ECO:0000256" key="3">
    <source>
        <dbReference type="ARBA" id="ARBA00022741"/>
    </source>
</evidence>
<dbReference type="InterPro" id="IPR003593">
    <property type="entry name" value="AAA+_ATPase"/>
</dbReference>
<dbReference type="KEGG" id="tta:Theth_1932"/>
<accession>F7YWJ2</accession>
<evidence type="ECO:0000313" key="7">
    <source>
        <dbReference type="Proteomes" id="UP000006804"/>
    </source>
</evidence>
<keyword evidence="7" id="KW-1185">Reference proteome</keyword>
<keyword evidence="3" id="KW-0547">Nucleotide-binding</keyword>
<gene>
    <name evidence="6" type="ORF">Theth_1932</name>
</gene>